<dbReference type="EMBL" id="WIWV01000153">
    <property type="protein sequence ID" value="KAF7712769.1"/>
    <property type="molecule type" value="Genomic_DNA"/>
</dbReference>
<gene>
    <name evidence="3" type="ORF">PECM_002220</name>
</gene>
<evidence type="ECO:0000259" key="2">
    <source>
        <dbReference type="PROSITE" id="PS51831"/>
    </source>
</evidence>
<dbReference type="AlphaFoldDB" id="A0A8J8VWE5"/>
<evidence type="ECO:0000256" key="1">
    <source>
        <dbReference type="SAM" id="MobiDB-lite"/>
    </source>
</evidence>
<name>A0A8J8VWE5_9EURO</name>
<dbReference type="SMART" id="SM00471">
    <property type="entry name" value="HDc"/>
    <property type="match status" value="1"/>
</dbReference>
<dbReference type="InterPro" id="IPR050135">
    <property type="entry name" value="dGTPase-like"/>
</dbReference>
<dbReference type="GO" id="GO:0008832">
    <property type="term" value="F:dGTPase activity"/>
    <property type="evidence" value="ECO:0007669"/>
    <property type="project" value="TreeGrafter"/>
</dbReference>
<keyword evidence="4" id="KW-1185">Reference proteome</keyword>
<dbReference type="PANTHER" id="PTHR11373">
    <property type="entry name" value="DEOXYNUCLEOSIDE TRIPHOSPHATE TRIPHOSPHOHYDROLASE"/>
    <property type="match status" value="1"/>
</dbReference>
<comment type="caution">
    <text evidence="3">The sequence shown here is derived from an EMBL/GenBank/DDBJ whole genome shotgun (WGS) entry which is preliminary data.</text>
</comment>
<dbReference type="SUPFAM" id="SSF109604">
    <property type="entry name" value="HD-domain/PDEase-like"/>
    <property type="match status" value="1"/>
</dbReference>
<evidence type="ECO:0000313" key="3">
    <source>
        <dbReference type="EMBL" id="KAF7712769.1"/>
    </source>
</evidence>
<dbReference type="PROSITE" id="PS51831">
    <property type="entry name" value="HD"/>
    <property type="match status" value="1"/>
</dbReference>
<sequence length="373" mass="42685">MLSRGRARFCTMASQFETGVFQKFHFIEKEKVIIRDQIYGEHTITEPVLIELLHSPELSRLKGIRQSGVTALLGFGPKVTRLEHSVGAFLLTRKVGASVEEQIAALLHDISHTSLSHVVDYALSNAGEESYHEVYKSRYLETTQLPQILIRHGFSDLKALDEEHFPLVEQPSPHLCADRLDYSLRDSLAFGKLSLEKVRRVFDSLRAVPNSSAPNRLLVLDNPQLALALSRAYQATDRDVWSNRSHANIYRRTGRIIKELVESGRVDERALWTLSDVEFWSLLRRQATPQLLSELDRLESEGLPDENELRLPRQTKIRTLDPDICLADSKTKEPVPLSVVLPEWGAERQQYIDERESTREEPVHHQREVWVSS</sequence>
<dbReference type="Proteomes" id="UP000631181">
    <property type="component" value="Unassembled WGS sequence"/>
</dbReference>
<dbReference type="PANTHER" id="PTHR11373:SF4">
    <property type="entry name" value="DEOXYNUCLEOSIDE TRIPHOSPHATE TRIPHOSPHOHYDROLASE SAMHD1"/>
    <property type="match status" value="1"/>
</dbReference>
<dbReference type="OrthoDB" id="9991235at2759"/>
<evidence type="ECO:0000313" key="4">
    <source>
        <dbReference type="Proteomes" id="UP000631181"/>
    </source>
</evidence>
<dbReference type="InterPro" id="IPR006674">
    <property type="entry name" value="HD_domain"/>
</dbReference>
<organism evidence="3 4">
    <name type="scientific">Penicillium ucsense</name>
    <dbReference type="NCBI Taxonomy" id="2839758"/>
    <lineage>
        <taxon>Eukaryota</taxon>
        <taxon>Fungi</taxon>
        <taxon>Dikarya</taxon>
        <taxon>Ascomycota</taxon>
        <taxon>Pezizomycotina</taxon>
        <taxon>Eurotiomycetes</taxon>
        <taxon>Eurotiomycetidae</taxon>
        <taxon>Eurotiales</taxon>
        <taxon>Aspergillaceae</taxon>
        <taxon>Penicillium</taxon>
    </lineage>
</organism>
<dbReference type="GO" id="GO:0005634">
    <property type="term" value="C:nucleus"/>
    <property type="evidence" value="ECO:0007669"/>
    <property type="project" value="TreeGrafter"/>
</dbReference>
<dbReference type="InterPro" id="IPR003607">
    <property type="entry name" value="HD/PDEase_dom"/>
</dbReference>
<dbReference type="Gene3D" id="1.10.3210.10">
    <property type="entry name" value="Hypothetical protein af1432"/>
    <property type="match status" value="1"/>
</dbReference>
<reference evidence="3" key="1">
    <citation type="journal article" date="2020" name="Front. Microbiol.">
        <title>Gene regulatory networks of Penicillium echinulatum 2HH and Penicillium oxalicum 114-2 inferred by a computational biology approach.</title>
        <authorList>
            <person name="Lenz A.R."/>
            <person name="Galan-Vasquez E."/>
            <person name="Balbinot E."/>
            <person name="De Abreu F.P."/>
            <person name="De Oliveira N.S."/>
            <person name="Da Rosa L.O."/>
            <person name="De Avila E Silva S."/>
            <person name="Camassola M."/>
            <person name="Dillon A.J.P."/>
            <person name="Perez-Rueda E."/>
        </authorList>
    </citation>
    <scope>NUCLEOTIDE SEQUENCE</scope>
    <source>
        <strain evidence="3">S1M29</strain>
    </source>
</reference>
<feature type="domain" description="HD" evidence="2">
    <location>
        <begin position="81"/>
        <end position="183"/>
    </location>
</feature>
<proteinExistence type="predicted"/>
<accession>A0A8J8VWE5</accession>
<dbReference type="Pfam" id="PF01966">
    <property type="entry name" value="HD"/>
    <property type="match status" value="1"/>
</dbReference>
<dbReference type="CDD" id="cd00077">
    <property type="entry name" value="HDc"/>
    <property type="match status" value="1"/>
</dbReference>
<protein>
    <recommendedName>
        <fullName evidence="2">HD domain-containing protein</fullName>
    </recommendedName>
</protein>
<dbReference type="GO" id="GO:0006203">
    <property type="term" value="P:dGTP catabolic process"/>
    <property type="evidence" value="ECO:0007669"/>
    <property type="project" value="TreeGrafter"/>
</dbReference>
<feature type="region of interest" description="Disordered" evidence="1">
    <location>
        <begin position="352"/>
        <end position="373"/>
    </location>
</feature>